<dbReference type="PANTHER" id="PTHR34285">
    <property type="entry name" value="OS08G0510800 PROTEIN"/>
    <property type="match status" value="1"/>
</dbReference>
<dbReference type="OMA" id="MDMPAVN"/>
<evidence type="ECO:0000313" key="3">
    <source>
        <dbReference type="Proteomes" id="UP000655225"/>
    </source>
</evidence>
<protein>
    <submittedName>
        <fullName evidence="2">Uncharacterized protein</fullName>
    </submittedName>
</protein>
<keyword evidence="3" id="KW-1185">Reference proteome</keyword>
<proteinExistence type="predicted"/>
<comment type="caution">
    <text evidence="2">The sequence shown here is derived from an EMBL/GenBank/DDBJ whole genome shotgun (WGS) entry which is preliminary data.</text>
</comment>
<evidence type="ECO:0000256" key="1">
    <source>
        <dbReference type="SAM" id="MobiDB-lite"/>
    </source>
</evidence>
<name>A0A835D9M5_TETSI</name>
<evidence type="ECO:0000313" key="2">
    <source>
        <dbReference type="EMBL" id="KAF8396063.1"/>
    </source>
</evidence>
<dbReference type="EMBL" id="JABCRI010000012">
    <property type="protein sequence ID" value="KAF8396063.1"/>
    <property type="molecule type" value="Genomic_DNA"/>
</dbReference>
<organism evidence="2 3">
    <name type="scientific">Tetracentron sinense</name>
    <name type="common">Spur-leaf</name>
    <dbReference type="NCBI Taxonomy" id="13715"/>
    <lineage>
        <taxon>Eukaryota</taxon>
        <taxon>Viridiplantae</taxon>
        <taxon>Streptophyta</taxon>
        <taxon>Embryophyta</taxon>
        <taxon>Tracheophyta</taxon>
        <taxon>Spermatophyta</taxon>
        <taxon>Magnoliopsida</taxon>
        <taxon>Trochodendrales</taxon>
        <taxon>Trochodendraceae</taxon>
        <taxon>Tetracentron</taxon>
    </lineage>
</organism>
<feature type="region of interest" description="Disordered" evidence="1">
    <location>
        <begin position="329"/>
        <end position="369"/>
    </location>
</feature>
<dbReference type="Proteomes" id="UP000655225">
    <property type="component" value="Unassembled WGS sequence"/>
</dbReference>
<sequence length="384" mass="41454">MKASLKFRDDQKPLFRAKVPLSILGFPFQSGLAAGDSKELCLNLSTFFQSGPSFKIAYRPNDSWNPFSLLVKTGIGHFGSPISAPMTMSAEFNLIGHGNPSFFLHFKPRLGDFSIKKSAGSQIALSSQPSAIVPKIISQPKDVDFDNEELAEIVETPLANGVNGVFPGRKINCLSPDSPAAYAINSLFSGVEMSARTILPVRNHAVLKARWGVRFPAELTNAFTENGIRVSTAGISLRKIPILSLNKIGIVHVTGDDSKGTIERVPATKIPGNADVAEAYFTVKQQLEDIQAENGLIRKAVEDLRLKICAGKPAWYGGVQDCGNKRELERERNGGKPSGGRNDCRNDKERKSSEYGGGFAGKMTDGDENEELKKALMGATGAGI</sequence>
<gene>
    <name evidence="2" type="ORF">HHK36_017675</name>
</gene>
<reference evidence="2 3" key="1">
    <citation type="submission" date="2020-04" db="EMBL/GenBank/DDBJ databases">
        <title>Plant Genome Project.</title>
        <authorList>
            <person name="Zhang R.-G."/>
        </authorList>
    </citation>
    <scope>NUCLEOTIDE SEQUENCE [LARGE SCALE GENOMIC DNA]</scope>
    <source>
        <strain evidence="2">YNK0</strain>
        <tissue evidence="2">Leaf</tissue>
    </source>
</reference>
<accession>A0A835D9M5</accession>
<dbReference type="PANTHER" id="PTHR34285:SF3">
    <property type="entry name" value="OS08G0510800 PROTEIN"/>
    <property type="match status" value="1"/>
</dbReference>
<dbReference type="AlphaFoldDB" id="A0A835D9M5"/>
<feature type="compositionally biased region" description="Basic and acidic residues" evidence="1">
    <location>
        <begin position="342"/>
        <end position="353"/>
    </location>
</feature>
<dbReference type="OrthoDB" id="1926966at2759"/>